<keyword evidence="10" id="KW-0505">Motor protein</keyword>
<dbReference type="PANTHER" id="PTHR45703">
    <property type="entry name" value="DYNEIN HEAVY CHAIN"/>
    <property type="match status" value="1"/>
</dbReference>
<keyword evidence="8" id="KW-0175">Coiled coil</keyword>
<dbReference type="EMBL" id="LDAU01000197">
    <property type="protein sequence ID" value="KRX00026.1"/>
    <property type="molecule type" value="Genomic_DNA"/>
</dbReference>
<evidence type="ECO:0000256" key="2">
    <source>
        <dbReference type="ARBA" id="ARBA00008887"/>
    </source>
</evidence>
<dbReference type="Proteomes" id="UP000054937">
    <property type="component" value="Unassembled WGS sequence"/>
</dbReference>
<keyword evidence="9" id="KW-0969">Cilium</keyword>
<dbReference type="OMA" id="RHWETIF"/>
<dbReference type="GO" id="GO:0045505">
    <property type="term" value="F:dynein intermediate chain binding"/>
    <property type="evidence" value="ECO:0007669"/>
    <property type="project" value="InterPro"/>
</dbReference>
<keyword evidence="6" id="KW-0067">ATP-binding</keyword>
<reference evidence="16 17" key="1">
    <citation type="journal article" date="2015" name="Sci. Rep.">
        <title>Genome of the facultative scuticociliatosis pathogen Pseudocohnilembus persalinus provides insight into its virulence through horizontal gene transfer.</title>
        <authorList>
            <person name="Xiong J."/>
            <person name="Wang G."/>
            <person name="Cheng J."/>
            <person name="Tian M."/>
            <person name="Pan X."/>
            <person name="Warren A."/>
            <person name="Jiang C."/>
            <person name="Yuan D."/>
            <person name="Miao W."/>
        </authorList>
    </citation>
    <scope>NUCLEOTIDE SEQUENCE [LARGE SCALE GENOMIC DNA]</scope>
    <source>
        <strain evidence="16">36N120E</strain>
    </source>
</reference>
<dbReference type="InterPro" id="IPR042222">
    <property type="entry name" value="Dynein_2_N"/>
</dbReference>
<evidence type="ECO:0000256" key="12">
    <source>
        <dbReference type="ARBA" id="ARBA00023273"/>
    </source>
</evidence>
<dbReference type="PANTHER" id="PTHR45703:SF36">
    <property type="entry name" value="DYNEIN HEAVY CHAIN, CYTOPLASMIC"/>
    <property type="match status" value="1"/>
</dbReference>
<keyword evidence="17" id="KW-1185">Reference proteome</keyword>
<dbReference type="GO" id="GO:0005874">
    <property type="term" value="C:microtubule"/>
    <property type="evidence" value="ECO:0007669"/>
    <property type="project" value="UniProtKB-KW"/>
</dbReference>
<evidence type="ECO:0000256" key="3">
    <source>
        <dbReference type="ARBA" id="ARBA00022490"/>
    </source>
</evidence>
<dbReference type="FunFam" id="1.20.140.100:FF:000004">
    <property type="entry name" value="Dynein axonemal heavy chain 6"/>
    <property type="match status" value="1"/>
</dbReference>
<evidence type="ECO:0000256" key="7">
    <source>
        <dbReference type="ARBA" id="ARBA00023017"/>
    </source>
</evidence>
<dbReference type="Gene3D" id="3.40.50.300">
    <property type="entry name" value="P-loop containing nucleotide triphosphate hydrolases"/>
    <property type="match status" value="2"/>
</dbReference>
<dbReference type="InParanoid" id="A0A0V0QCS2"/>
<keyword evidence="11" id="KW-0206">Cytoskeleton</keyword>
<evidence type="ECO:0000259" key="14">
    <source>
        <dbReference type="Pfam" id="PF08393"/>
    </source>
</evidence>
<dbReference type="GO" id="GO:0051959">
    <property type="term" value="F:dynein light intermediate chain binding"/>
    <property type="evidence" value="ECO:0007669"/>
    <property type="project" value="InterPro"/>
</dbReference>
<dbReference type="FunFam" id="3.40.50.300:FF:000063">
    <property type="entry name" value="dynein heavy chain 6, axonemal"/>
    <property type="match status" value="1"/>
</dbReference>
<evidence type="ECO:0000256" key="11">
    <source>
        <dbReference type="ARBA" id="ARBA00023212"/>
    </source>
</evidence>
<evidence type="ECO:0000313" key="17">
    <source>
        <dbReference type="Proteomes" id="UP000054937"/>
    </source>
</evidence>
<dbReference type="Gene3D" id="1.20.140.100">
    <property type="entry name" value="Dynein heavy chain, N-terminal domain 2"/>
    <property type="match status" value="1"/>
</dbReference>
<dbReference type="FunFam" id="1.10.287.2620:FF:000002">
    <property type="entry name" value="Dynein heavy chain 2, axonemal"/>
    <property type="match status" value="1"/>
</dbReference>
<keyword evidence="7" id="KW-0243">Dynein</keyword>
<dbReference type="GO" id="GO:0005524">
    <property type="term" value="F:ATP binding"/>
    <property type="evidence" value="ECO:0007669"/>
    <property type="project" value="UniProtKB-KW"/>
</dbReference>
<name>A0A0V0QCS2_PSEPJ</name>
<protein>
    <submittedName>
        <fullName evidence="16">p-loop containing nucleoside triphosphate hydrolase</fullName>
    </submittedName>
</protein>
<dbReference type="Gene3D" id="3.20.180.20">
    <property type="entry name" value="Dynein heavy chain, N-terminal domain 2"/>
    <property type="match status" value="1"/>
</dbReference>
<feature type="region of interest" description="Disordered" evidence="13">
    <location>
        <begin position="73"/>
        <end position="98"/>
    </location>
</feature>
<evidence type="ECO:0000256" key="9">
    <source>
        <dbReference type="ARBA" id="ARBA00023069"/>
    </source>
</evidence>
<evidence type="ECO:0000256" key="8">
    <source>
        <dbReference type="ARBA" id="ARBA00023054"/>
    </source>
</evidence>
<evidence type="ECO:0000259" key="15">
    <source>
        <dbReference type="Pfam" id="PF12774"/>
    </source>
</evidence>
<keyword evidence="12" id="KW-0966">Cell projection</keyword>
<evidence type="ECO:0000256" key="10">
    <source>
        <dbReference type="ARBA" id="ARBA00023175"/>
    </source>
</evidence>
<evidence type="ECO:0000256" key="1">
    <source>
        <dbReference type="ARBA" id="ARBA00004430"/>
    </source>
</evidence>
<dbReference type="SUPFAM" id="SSF52540">
    <property type="entry name" value="P-loop containing nucleoside triphosphate hydrolases"/>
    <property type="match status" value="2"/>
</dbReference>
<comment type="caution">
    <text evidence="16">The sequence shown here is derived from an EMBL/GenBank/DDBJ whole genome shotgun (WGS) entry which is preliminary data.</text>
</comment>
<dbReference type="InterPro" id="IPR026983">
    <property type="entry name" value="DHC"/>
</dbReference>
<keyword evidence="4" id="KW-0493">Microtubule</keyword>
<dbReference type="InterPro" id="IPR035699">
    <property type="entry name" value="AAA_6"/>
</dbReference>
<dbReference type="InterPro" id="IPR027417">
    <property type="entry name" value="P-loop_NTPase"/>
</dbReference>
<feature type="domain" description="Dynein heavy chain hydrolytic ATP-binding dynein motor region" evidence="15">
    <location>
        <begin position="1376"/>
        <end position="1702"/>
    </location>
</feature>
<comment type="subcellular location">
    <subcellularLocation>
        <location evidence="1">Cytoplasm</location>
        <location evidence="1">Cytoskeleton</location>
        <location evidence="1">Cilium axoneme</location>
    </subcellularLocation>
</comment>
<evidence type="ECO:0000256" key="4">
    <source>
        <dbReference type="ARBA" id="ARBA00022701"/>
    </source>
</evidence>
<dbReference type="GO" id="GO:0016787">
    <property type="term" value="F:hydrolase activity"/>
    <property type="evidence" value="ECO:0007669"/>
    <property type="project" value="UniProtKB-KW"/>
</dbReference>
<keyword evidence="3" id="KW-0963">Cytoplasm</keyword>
<dbReference type="InterPro" id="IPR042228">
    <property type="entry name" value="Dynein_linker_3"/>
</dbReference>
<evidence type="ECO:0000313" key="16">
    <source>
        <dbReference type="EMBL" id="KRX00026.1"/>
    </source>
</evidence>
<dbReference type="Gene3D" id="1.20.58.1120">
    <property type="match status" value="1"/>
</dbReference>
<dbReference type="InterPro" id="IPR043157">
    <property type="entry name" value="Dynein_AAA1S"/>
</dbReference>
<proteinExistence type="inferred from homology"/>
<feature type="compositionally biased region" description="Polar residues" evidence="13">
    <location>
        <begin position="73"/>
        <end position="89"/>
    </location>
</feature>
<sequence>MTQRLNFRSDNIDYKGLLKKRQDKREKQQQNKNPFILSVPQTNEEVYKSLYRFDADTELEQYSLPLQQYGTQQEDLNNKSQQKSPNKSRIASEYRQSEDEYFEQEDSKGINFDELPQEQVFTFGQLVRDLFSEKKKKVVKTIQQSDFVDKEVWKHLMQIKTGEEAISFFAKYGNTTPIKFINCVRDDKHPPEMFRPYDLRTINNMNENQKNMTLDEYYTISAHGIANIVTDKGKKKRNGDVSTEVISLSDWMLESTQFNIITNISFFKNYVKCKIFNIWRSNVHYRQFCKTRQKLVQDGFICKPAFANHLKDVNEMMYDLQNIKTISPSINLVKSWEMEDFKIDQKKTRNEASANYEIIIDKVITQCEQVCKEVIERTKIKDQTDIEEGRFGQQVKQKPMNEIRRENDERAKLLERAIKDKEKLQLFVRLVDYIVQENLYSTNFLSMKILVDEMNREGRKMGLFLTSVSFETNSMIWMPPEEDIIESINQILDDMIQCVKSTNRVLDKMDSYVKIINTELKCDLQKMITESVQFIMLRSMVIDKISRDFRQANQYVSVNFEKCRPIYNYSQQANNEELINENTKIDVISKKIAEFNTWQRNLQENIKDKPCGVLQVEGKNIKGRLGPFVKEKLKEIETELLDIMRKKTKQTKDDLTSYIAYLNNIPQNLKDYSEYIEHYNEIEEATKDHKMDNRKMEIEEMTIQLKQKLDGNTIETGDNLALEEIVQKHAELMQLKEVALDEINSKKNDMLSRTETEILNLKEKISTTAGYINEGILSDDSTSSQDALQRLNDIYVKQIAKQIKADQTHQKYQKLMGVPISSNPELEDLKNKYENRKMLWDHVDQFNKCHEEWYNGNFQNLDSEVIEKQMKTFNQGVMNLNINIAALSDTGRDLVLEKHGQKIEEMTKLMPIINALGNRALKQKHWKKIFEKLGDNSWQPGATFTLQNLLEMQVEDKIEELEEISGRATGEAQIEEQIEEIKKKWNELNFIVKSYRDYKDKFTIGSVEEIVQALDDHQLKVQTMLGTRHVSEIFDVVDGWRNKLNLISDILDEWLTCQRQWMYLENIFSAEDIQKQLPQETAQFQGVDKFWRDTMLKANKRPSVQDLCSSEEFLKKFKVNNQILEDIQKKLEMYLESKRLVFPRFYFLSNDELLEILSQTRNPHAVQGHLRKCFDNINRIKFTEEEESKEILGMQSAEPEIMPEYVPFSKSVMAEGPVEKWLNNIQEMMCTSLYDISKKCLVEVPENGLERKEWLFSFPAQIILVIDQIQWTLGQTQAILKQSQGDKKALSQFYDYMIKLINYSVSIVQGDLNILQRTLMGALIVLDVHCRDVTGAITKENVMNINDFDWSKQLRYYWEQDVDDIIVRQTNTNFQYAYEYLGNGPRLVITPLTDKCYITLTGAKHLQYGGAPAGPAGTGKTETTKDLAKAFAVQCVVFNCSDGLDYKTMGRFFAGLSQGGAWACFDEFNRIDIEVLSVIAQQILTIQNAIRAKKDIFEFEGRTIGCNSRFGVFITMNPGYAGRTELPDNLKALFRPVAMMIPDYGMIAEIILFSEGFETASKLSRKMVNLYKLSSEQLSKQDHYDFGMRAVKSVLVMAGTLRRNNPGLTEDTVLIRAMRDSNVPKFLEHDLPLFYGIIEDLFPGVKQDFIDYGNLQKAIENQLEKKNYQKPEKFLTKIIQLIETMMVRHGVMVVGVAGTGKSTNIITLANALGQLHQDGSTDFWHKKVKIERLNPKSVTLNELFGYTNVMTNEWTDGIAANIIRKNVEDEDGETKKWIVFDGPVDALWIENMNTVLDDNKMLCLNNGQRIKLPVWYGLHGTHAFGVETLN</sequence>
<dbReference type="GO" id="GO:0007018">
    <property type="term" value="P:microtubule-based movement"/>
    <property type="evidence" value="ECO:0007669"/>
    <property type="project" value="InterPro"/>
</dbReference>
<dbReference type="OrthoDB" id="5593012at2759"/>
<accession>A0A0V0QCS2</accession>
<evidence type="ECO:0000256" key="6">
    <source>
        <dbReference type="ARBA" id="ARBA00022840"/>
    </source>
</evidence>
<evidence type="ECO:0000256" key="13">
    <source>
        <dbReference type="SAM" id="MobiDB-lite"/>
    </source>
</evidence>
<keyword evidence="5" id="KW-0547">Nucleotide-binding</keyword>
<dbReference type="Gene3D" id="1.10.8.710">
    <property type="match status" value="1"/>
</dbReference>
<feature type="domain" description="Dynein heavy chain linker" evidence="14">
    <location>
        <begin position="826"/>
        <end position="1240"/>
    </location>
</feature>
<organism evidence="16 17">
    <name type="scientific">Pseudocohnilembus persalinus</name>
    <name type="common">Ciliate</name>
    <dbReference type="NCBI Taxonomy" id="266149"/>
    <lineage>
        <taxon>Eukaryota</taxon>
        <taxon>Sar</taxon>
        <taxon>Alveolata</taxon>
        <taxon>Ciliophora</taxon>
        <taxon>Intramacronucleata</taxon>
        <taxon>Oligohymenophorea</taxon>
        <taxon>Scuticociliatia</taxon>
        <taxon>Philasterida</taxon>
        <taxon>Pseudocohnilembidae</taxon>
        <taxon>Pseudocohnilembus</taxon>
    </lineage>
</organism>
<dbReference type="Gene3D" id="1.10.287.2620">
    <property type="match status" value="1"/>
</dbReference>
<dbReference type="FunFam" id="3.20.180.20:FF:000003">
    <property type="entry name" value="Dynein heavy chain 12, axonemal"/>
    <property type="match status" value="1"/>
</dbReference>
<dbReference type="GO" id="GO:0030286">
    <property type="term" value="C:dynein complex"/>
    <property type="evidence" value="ECO:0007669"/>
    <property type="project" value="UniProtKB-KW"/>
</dbReference>
<dbReference type="FunFam" id="1.20.58.1120:FF:000007">
    <property type="entry name" value="Dynein heavy chain 4"/>
    <property type="match status" value="1"/>
</dbReference>
<dbReference type="Pfam" id="PF12774">
    <property type="entry name" value="AAA_6"/>
    <property type="match status" value="1"/>
</dbReference>
<keyword evidence="16" id="KW-0378">Hydrolase</keyword>
<dbReference type="GO" id="GO:0005930">
    <property type="term" value="C:axoneme"/>
    <property type="evidence" value="ECO:0007669"/>
    <property type="project" value="UniProtKB-SubCell"/>
</dbReference>
<dbReference type="InterPro" id="IPR013602">
    <property type="entry name" value="Dynein_heavy_linker"/>
</dbReference>
<evidence type="ECO:0000256" key="5">
    <source>
        <dbReference type="ARBA" id="ARBA00022741"/>
    </source>
</evidence>
<gene>
    <name evidence="16" type="ORF">PPERSA_00176</name>
</gene>
<dbReference type="FunFam" id="1.10.8.710:FF:000004">
    <property type="entry name" value="Dynein axonemal heavy chain 6"/>
    <property type="match status" value="1"/>
</dbReference>
<comment type="similarity">
    <text evidence="2">Belongs to the dynein heavy chain family.</text>
</comment>
<dbReference type="Pfam" id="PF08393">
    <property type="entry name" value="DHC_N2"/>
    <property type="match status" value="1"/>
</dbReference>